<evidence type="ECO:0000256" key="7">
    <source>
        <dbReference type="PIRSR" id="PIRSR611782-1"/>
    </source>
</evidence>
<keyword evidence="5" id="KW-0378">Hydrolase</keyword>
<dbReference type="InterPro" id="IPR001940">
    <property type="entry name" value="Peptidase_S1C"/>
</dbReference>
<dbReference type="PANTHER" id="PTHR43343">
    <property type="entry name" value="PEPTIDASE S12"/>
    <property type="match status" value="1"/>
</dbReference>
<comment type="caution">
    <text evidence="10">The sequence shown here is derived from an EMBL/GenBank/DDBJ whole genome shotgun (WGS) entry which is preliminary data.</text>
</comment>
<dbReference type="CDD" id="cd10839">
    <property type="entry name" value="cpPDZ1_DegP-like"/>
    <property type="match status" value="1"/>
</dbReference>
<feature type="active site" description="Charge relay system" evidence="7">
    <location>
        <position position="128"/>
    </location>
</feature>
<dbReference type="EMBL" id="VMNK01000006">
    <property type="protein sequence ID" value="TVO57885.1"/>
    <property type="molecule type" value="Genomic_DNA"/>
</dbReference>
<evidence type="ECO:0000313" key="10">
    <source>
        <dbReference type="EMBL" id="TVO57885.1"/>
    </source>
</evidence>
<reference evidence="10 11" key="1">
    <citation type="submission" date="2019-07" db="EMBL/GenBank/DDBJ databases">
        <title>The pathways for chlorine oxyanion respiration interact through the shared metabolite chlorate.</title>
        <authorList>
            <person name="Barnum T.P."/>
            <person name="Cheng Y."/>
            <person name="Hill K.A."/>
            <person name="Lucas L.N."/>
            <person name="Carlson H.K."/>
            <person name="Coates J.D."/>
        </authorList>
    </citation>
    <scope>NUCLEOTIDE SEQUENCE [LARGE SCALE GENOMIC DNA]</scope>
    <source>
        <strain evidence="10 11">SFB-3</strain>
    </source>
</reference>
<keyword evidence="6" id="KW-0720">Serine protease</keyword>
<dbReference type="SMART" id="SM00228">
    <property type="entry name" value="PDZ"/>
    <property type="match status" value="1"/>
</dbReference>
<evidence type="ECO:0000256" key="5">
    <source>
        <dbReference type="ARBA" id="ARBA00022801"/>
    </source>
</evidence>
<dbReference type="PRINTS" id="PR00834">
    <property type="entry name" value="PROTEASES2C"/>
</dbReference>
<evidence type="ECO:0000256" key="3">
    <source>
        <dbReference type="ARBA" id="ARBA00022729"/>
    </source>
</evidence>
<evidence type="ECO:0000259" key="9">
    <source>
        <dbReference type="PROSITE" id="PS50106"/>
    </source>
</evidence>
<evidence type="ECO:0000313" key="11">
    <source>
        <dbReference type="Proteomes" id="UP000319502"/>
    </source>
</evidence>
<keyword evidence="4" id="KW-0677">Repeat</keyword>
<dbReference type="SUPFAM" id="SSF50494">
    <property type="entry name" value="Trypsin-like serine proteases"/>
    <property type="match status" value="1"/>
</dbReference>
<feature type="active site" description="Charge relay system" evidence="7">
    <location>
        <position position="233"/>
    </location>
</feature>
<dbReference type="GO" id="GO:0006508">
    <property type="term" value="P:proteolysis"/>
    <property type="evidence" value="ECO:0007669"/>
    <property type="project" value="UniProtKB-KW"/>
</dbReference>
<feature type="binding site" evidence="8">
    <location>
        <begin position="231"/>
        <end position="233"/>
    </location>
    <ligand>
        <name>substrate</name>
    </ligand>
</feature>
<keyword evidence="11" id="KW-1185">Reference proteome</keyword>
<evidence type="ECO:0000256" key="8">
    <source>
        <dbReference type="PIRSR" id="PIRSR611782-2"/>
    </source>
</evidence>
<dbReference type="Pfam" id="PF13365">
    <property type="entry name" value="Trypsin_2"/>
    <property type="match status" value="1"/>
</dbReference>
<keyword evidence="2" id="KW-0645">Protease</keyword>
<dbReference type="AlphaFoldDB" id="A0A557QYA7"/>
<dbReference type="Proteomes" id="UP000319502">
    <property type="component" value="Unassembled WGS sequence"/>
</dbReference>
<dbReference type="InterPro" id="IPR036034">
    <property type="entry name" value="PDZ_sf"/>
</dbReference>
<dbReference type="RefSeq" id="WP_144309334.1">
    <property type="nucleotide sequence ID" value="NZ_VMNK01000006.1"/>
</dbReference>
<dbReference type="PROSITE" id="PS50106">
    <property type="entry name" value="PDZ"/>
    <property type="match status" value="1"/>
</dbReference>
<comment type="similarity">
    <text evidence="1">Belongs to the peptidase S1C family.</text>
</comment>
<dbReference type="Pfam" id="PF13180">
    <property type="entry name" value="PDZ_2"/>
    <property type="match status" value="1"/>
</dbReference>
<evidence type="ECO:0000256" key="4">
    <source>
        <dbReference type="ARBA" id="ARBA00022737"/>
    </source>
</evidence>
<dbReference type="InterPro" id="IPR011782">
    <property type="entry name" value="Pept_S1C_Do"/>
</dbReference>
<evidence type="ECO:0000256" key="2">
    <source>
        <dbReference type="ARBA" id="ARBA00022670"/>
    </source>
</evidence>
<dbReference type="InterPro" id="IPR051201">
    <property type="entry name" value="Chloro_Bact_Ser_Proteases"/>
</dbReference>
<dbReference type="InterPro" id="IPR009003">
    <property type="entry name" value="Peptidase_S1_PA"/>
</dbReference>
<organism evidence="10 11">
    <name type="scientific">Denitromonas halophila</name>
    <dbReference type="NCBI Taxonomy" id="1629404"/>
    <lineage>
        <taxon>Bacteria</taxon>
        <taxon>Pseudomonadati</taxon>
        <taxon>Pseudomonadota</taxon>
        <taxon>Betaproteobacteria</taxon>
        <taxon>Rhodocyclales</taxon>
        <taxon>Zoogloeaceae</taxon>
        <taxon>Denitromonas</taxon>
    </lineage>
</organism>
<evidence type="ECO:0000256" key="1">
    <source>
        <dbReference type="ARBA" id="ARBA00010541"/>
    </source>
</evidence>
<dbReference type="GO" id="GO:0004252">
    <property type="term" value="F:serine-type endopeptidase activity"/>
    <property type="evidence" value="ECO:0007669"/>
    <property type="project" value="InterPro"/>
</dbReference>
<dbReference type="InterPro" id="IPR001478">
    <property type="entry name" value="PDZ"/>
</dbReference>
<name>A0A557QYA7_9RHOO</name>
<protein>
    <submittedName>
        <fullName evidence="10">Do family serine endopeptidase</fullName>
    </submittedName>
</protein>
<feature type="binding site" evidence="8">
    <location>
        <position position="128"/>
    </location>
    <ligand>
        <name>substrate</name>
    </ligand>
</feature>
<evidence type="ECO:0000256" key="6">
    <source>
        <dbReference type="ARBA" id="ARBA00022825"/>
    </source>
</evidence>
<feature type="domain" description="PDZ" evidence="9">
    <location>
        <begin position="277"/>
        <end position="341"/>
    </location>
</feature>
<proteinExistence type="inferred from homology"/>
<keyword evidence="3" id="KW-0732">Signal</keyword>
<feature type="active site" description="Charge relay system" evidence="7">
    <location>
        <position position="158"/>
    </location>
</feature>
<gene>
    <name evidence="10" type="ORF">FHP91_07225</name>
</gene>
<dbReference type="SUPFAM" id="SSF50156">
    <property type="entry name" value="PDZ domain-like"/>
    <property type="match status" value="1"/>
</dbReference>
<dbReference type="PANTHER" id="PTHR43343:SF3">
    <property type="entry name" value="PROTEASE DO-LIKE 8, CHLOROPLASTIC"/>
    <property type="match status" value="1"/>
</dbReference>
<accession>A0A557QYA7</accession>
<dbReference type="Gene3D" id="2.40.10.120">
    <property type="match status" value="1"/>
</dbReference>
<dbReference type="NCBIfam" id="TIGR02037">
    <property type="entry name" value="degP_htrA_DO"/>
    <property type="match status" value="1"/>
</dbReference>
<sequence length="387" mass="40674">MHRLWLTFAQAVTIAVAVVFVLSTFKPDWLRPQAPVVVVQNEAPAAATLGAATDSPGSYAKAARTALPSVVHIFTSKEMQSQRSPFLDDPIFRHFFGDRLGPRQEQRTSGLGSGVIASADGYILTNNHVIEAADAIEVALNDGRKFEAKLVGRDPETDLAVLRIEAGGALPAVSFAPTESLSVGDVVLAIGNPFGVGQTVTMGIVSALQRSHLGISTFENFIQTDAAINPGNSGGALVNSDGALVGINAAIYSRSGGSLGIGFAIPVTFAKDVMDQIIRTGRVTRGWIGVEIQDITPELAESFNLPDTEGALIAGVMRGGPADKGGIQPGDVLIGIGTHPIASPQRMLELVAALAPGADARFTVRRKKKVIELPVKIGRRPTIPRPQ</sequence>
<dbReference type="OrthoDB" id="9758917at2"/>
<dbReference type="Gene3D" id="2.30.42.10">
    <property type="match status" value="1"/>
</dbReference>
<feature type="binding site" evidence="8">
    <location>
        <position position="158"/>
    </location>
    <ligand>
        <name>substrate</name>
    </ligand>
</feature>
<dbReference type="FunFam" id="2.40.10.10:FF:000001">
    <property type="entry name" value="Periplasmic serine protease DegS"/>
    <property type="match status" value="1"/>
</dbReference>